<dbReference type="SUPFAM" id="SSF103473">
    <property type="entry name" value="MFS general substrate transporter"/>
    <property type="match status" value="1"/>
</dbReference>
<dbReference type="CDD" id="cd17360">
    <property type="entry name" value="MFS_HMIT_like"/>
    <property type="match status" value="1"/>
</dbReference>
<feature type="compositionally biased region" description="Basic and acidic residues" evidence="9">
    <location>
        <begin position="500"/>
        <end position="515"/>
    </location>
</feature>
<evidence type="ECO:0000256" key="4">
    <source>
        <dbReference type="ARBA" id="ARBA00022692"/>
    </source>
</evidence>
<evidence type="ECO:0000256" key="2">
    <source>
        <dbReference type="ARBA" id="ARBA00010992"/>
    </source>
</evidence>
<keyword evidence="13" id="KW-1185">Reference proteome</keyword>
<dbReference type="GO" id="GO:0016020">
    <property type="term" value="C:membrane"/>
    <property type="evidence" value="ECO:0007669"/>
    <property type="project" value="UniProtKB-SubCell"/>
</dbReference>
<name>A0A1D2VG04_9ASCO</name>
<dbReference type="InterPro" id="IPR020846">
    <property type="entry name" value="MFS_dom"/>
</dbReference>
<feature type="transmembrane region" description="Helical" evidence="10">
    <location>
        <begin position="269"/>
        <end position="287"/>
    </location>
</feature>
<feature type="transmembrane region" description="Helical" evidence="10">
    <location>
        <begin position="448"/>
        <end position="466"/>
    </location>
</feature>
<reference evidence="13" key="1">
    <citation type="submission" date="2016-05" db="EMBL/GenBank/DDBJ databases">
        <title>Comparative genomics of biotechnologically important yeasts.</title>
        <authorList>
            <consortium name="DOE Joint Genome Institute"/>
            <person name="Riley R."/>
            <person name="Haridas S."/>
            <person name="Wolfe K.H."/>
            <person name="Lopes M.R."/>
            <person name="Hittinger C.T."/>
            <person name="Goker M."/>
            <person name="Salamov A."/>
            <person name="Wisecaver J."/>
            <person name="Long T.M."/>
            <person name="Aerts A.L."/>
            <person name="Barry K."/>
            <person name="Choi C."/>
            <person name="Clum A."/>
            <person name="Coughlan A.Y."/>
            <person name="Deshpande S."/>
            <person name="Douglass A.P."/>
            <person name="Hanson S.J."/>
            <person name="Klenk H.-P."/>
            <person name="Labutti K."/>
            <person name="Lapidus A."/>
            <person name="Lindquist E."/>
            <person name="Lipzen A."/>
            <person name="Meier-Kolthoff J.P."/>
            <person name="Ohm R.A."/>
            <person name="Otillar R.P."/>
            <person name="Pangilinan J."/>
            <person name="Peng Y."/>
            <person name="Rokas A."/>
            <person name="Rosa C.A."/>
            <person name="Scheuner C."/>
            <person name="Sibirny A.A."/>
            <person name="Slot J.C."/>
            <person name="Stielow J.B."/>
            <person name="Sun H."/>
            <person name="Kurtzman C.P."/>
            <person name="Blackwell M."/>
            <person name="Grigoriev I.V."/>
            <person name="Jeffries T.W."/>
        </authorList>
    </citation>
    <scope>NUCLEOTIDE SEQUENCE [LARGE SCALE GENOMIC DNA]</scope>
    <source>
        <strain evidence="13">DSM 1968</strain>
    </source>
</reference>
<feature type="transmembrane region" description="Helical" evidence="10">
    <location>
        <begin position="120"/>
        <end position="138"/>
    </location>
</feature>
<feature type="transmembrane region" description="Helical" evidence="10">
    <location>
        <begin position="64"/>
        <end position="87"/>
    </location>
</feature>
<evidence type="ECO:0000256" key="7">
    <source>
        <dbReference type="ARBA" id="ARBA00049119"/>
    </source>
</evidence>
<dbReference type="GO" id="GO:1904679">
    <property type="term" value="P:myo-inositol import across plasma membrane"/>
    <property type="evidence" value="ECO:0007669"/>
    <property type="project" value="TreeGrafter"/>
</dbReference>
<evidence type="ECO:0000256" key="10">
    <source>
        <dbReference type="SAM" id="Phobius"/>
    </source>
</evidence>
<comment type="similarity">
    <text evidence="2 8">Belongs to the major facilitator superfamily. Sugar transporter (TC 2.A.1.1) family.</text>
</comment>
<feature type="region of interest" description="Disordered" evidence="9">
    <location>
        <begin position="495"/>
        <end position="515"/>
    </location>
</feature>
<evidence type="ECO:0000313" key="12">
    <source>
        <dbReference type="EMBL" id="ODV60608.1"/>
    </source>
</evidence>
<dbReference type="GO" id="GO:0005366">
    <property type="term" value="F:myo-inositol:proton symporter activity"/>
    <property type="evidence" value="ECO:0007669"/>
    <property type="project" value="TreeGrafter"/>
</dbReference>
<evidence type="ECO:0000259" key="11">
    <source>
        <dbReference type="PROSITE" id="PS50850"/>
    </source>
</evidence>
<dbReference type="InterPro" id="IPR050814">
    <property type="entry name" value="Myo-inositol_Transporter"/>
</dbReference>
<protein>
    <submittedName>
        <fullName evidence="12">General substrate transporter</fullName>
    </submittedName>
</protein>
<feature type="transmembrane region" description="Helical" evidence="10">
    <location>
        <begin position="378"/>
        <end position="402"/>
    </location>
</feature>
<dbReference type="PANTHER" id="PTHR48020:SF12">
    <property type="entry name" value="PROTON MYO-INOSITOL COTRANSPORTER"/>
    <property type="match status" value="1"/>
</dbReference>
<dbReference type="InterPro" id="IPR005829">
    <property type="entry name" value="Sugar_transporter_CS"/>
</dbReference>
<evidence type="ECO:0000256" key="8">
    <source>
        <dbReference type="RuleBase" id="RU003346"/>
    </source>
</evidence>
<dbReference type="Gene3D" id="1.20.1250.20">
    <property type="entry name" value="MFS general substrate transporter like domains"/>
    <property type="match status" value="1"/>
</dbReference>
<dbReference type="PROSITE" id="PS50850">
    <property type="entry name" value="MFS"/>
    <property type="match status" value="1"/>
</dbReference>
<evidence type="ECO:0000256" key="1">
    <source>
        <dbReference type="ARBA" id="ARBA00004141"/>
    </source>
</evidence>
<organism evidence="12 13">
    <name type="scientific">Ascoidea rubescens DSM 1968</name>
    <dbReference type="NCBI Taxonomy" id="1344418"/>
    <lineage>
        <taxon>Eukaryota</taxon>
        <taxon>Fungi</taxon>
        <taxon>Dikarya</taxon>
        <taxon>Ascomycota</taxon>
        <taxon>Saccharomycotina</taxon>
        <taxon>Saccharomycetes</taxon>
        <taxon>Ascoideaceae</taxon>
        <taxon>Ascoidea</taxon>
    </lineage>
</organism>
<dbReference type="STRING" id="1344418.A0A1D2VG04"/>
<dbReference type="InParanoid" id="A0A1D2VG04"/>
<dbReference type="InterPro" id="IPR036259">
    <property type="entry name" value="MFS_trans_sf"/>
</dbReference>
<feature type="transmembrane region" description="Helical" evidence="10">
    <location>
        <begin position="414"/>
        <end position="436"/>
    </location>
</feature>
<keyword evidence="5 10" id="KW-1133">Transmembrane helix</keyword>
<feature type="transmembrane region" description="Helical" evidence="10">
    <location>
        <begin position="307"/>
        <end position="329"/>
    </location>
</feature>
<evidence type="ECO:0000256" key="3">
    <source>
        <dbReference type="ARBA" id="ARBA00022448"/>
    </source>
</evidence>
<dbReference type="Proteomes" id="UP000095038">
    <property type="component" value="Unassembled WGS sequence"/>
</dbReference>
<feature type="transmembrane region" description="Helical" evidence="10">
    <location>
        <begin position="94"/>
        <end position="114"/>
    </location>
</feature>
<dbReference type="RefSeq" id="XP_020046915.1">
    <property type="nucleotide sequence ID" value="XM_020190597.1"/>
</dbReference>
<dbReference type="PROSITE" id="PS00216">
    <property type="entry name" value="SUGAR_TRANSPORT_1"/>
    <property type="match status" value="2"/>
</dbReference>
<keyword evidence="6 10" id="KW-0472">Membrane</keyword>
<dbReference type="OrthoDB" id="6339427at2759"/>
<dbReference type="InterPro" id="IPR003663">
    <property type="entry name" value="Sugar/inositol_transpt"/>
</dbReference>
<evidence type="ECO:0000256" key="6">
    <source>
        <dbReference type="ARBA" id="ARBA00023136"/>
    </source>
</evidence>
<dbReference type="PANTHER" id="PTHR48020">
    <property type="entry name" value="PROTON MYO-INOSITOL COTRANSPORTER"/>
    <property type="match status" value="1"/>
</dbReference>
<sequence>MDDNTSILMSFEFTKPSPLVITLTFVASISGFMFGYDTGYISSALVAIGTDLDNKALTYSQKELITAATSLGALIGALFAGAIADLFGRKPVILFSNVMFIAGAVIQCAAHTVWTMIGGRFVMGIGVGFGSLIAPLYISELAPSRFRGRLVIINVLAITGGQLVAYGIGAGLTDVYNGWRILVGVSLVPTAIQFCLVIFLSDTPRYYVMKGNYKKARDVISKTHKGATSQSIEAKIKEFDRLNDTIPGGNIWIKSWNAIREIHLVPSNFRALILACGLQGIQQFTGWNSLMYFSGTIFETVGFKNSTAVSIIISGTNFLFTLIAFFVIDRVGRRKILLIGLPMMMLSLTLCAIAFHFMNITFEDHDALLNEDTEITGWAIVIIISMIWFAASYAIGIGNVPWQQSELFSQSVRGVGTAFSTTVNWAGSLTISSTFLTMLDRITPTGTFAFFAGVSLFSLVFVYFLYPELSGLQLGECQDILTNGFNIKRSKELSKRRKQEMKNKDHFIQKKEKERSLPDMISRKLDKIELN</sequence>
<dbReference type="Pfam" id="PF00083">
    <property type="entry name" value="Sugar_tr"/>
    <property type="match status" value="1"/>
</dbReference>
<evidence type="ECO:0000313" key="13">
    <source>
        <dbReference type="Proteomes" id="UP000095038"/>
    </source>
</evidence>
<evidence type="ECO:0000256" key="9">
    <source>
        <dbReference type="SAM" id="MobiDB-lite"/>
    </source>
</evidence>
<gene>
    <name evidence="12" type="ORF">ASCRUDRAFT_35367</name>
</gene>
<evidence type="ECO:0000256" key="5">
    <source>
        <dbReference type="ARBA" id="ARBA00022989"/>
    </source>
</evidence>
<feature type="domain" description="Major facilitator superfamily (MFS) profile" evidence="11">
    <location>
        <begin position="23"/>
        <end position="470"/>
    </location>
</feature>
<dbReference type="PRINTS" id="PR00171">
    <property type="entry name" value="SUGRTRNSPORT"/>
</dbReference>
<feature type="transmembrane region" description="Helical" evidence="10">
    <location>
        <begin position="336"/>
        <end position="358"/>
    </location>
</feature>
<accession>A0A1D2VG04</accession>
<feature type="transmembrane region" description="Helical" evidence="10">
    <location>
        <begin position="150"/>
        <end position="169"/>
    </location>
</feature>
<dbReference type="PROSITE" id="PS00217">
    <property type="entry name" value="SUGAR_TRANSPORT_2"/>
    <property type="match status" value="1"/>
</dbReference>
<proteinExistence type="inferred from homology"/>
<comment type="catalytic activity">
    <reaction evidence="7">
        <text>myo-inositol(out) + H(+)(out) = myo-inositol(in) + H(+)(in)</text>
        <dbReference type="Rhea" id="RHEA:60364"/>
        <dbReference type="ChEBI" id="CHEBI:15378"/>
        <dbReference type="ChEBI" id="CHEBI:17268"/>
    </reaction>
</comment>
<dbReference type="GeneID" id="30964233"/>
<dbReference type="FunCoup" id="A0A1D2VG04">
    <property type="interactions" value="1244"/>
</dbReference>
<feature type="transmembrane region" description="Helical" evidence="10">
    <location>
        <begin position="19"/>
        <end position="36"/>
    </location>
</feature>
<dbReference type="FunFam" id="1.20.1250.20:FF:000073">
    <property type="entry name" value="MFS myo-inositol transporter, putative"/>
    <property type="match status" value="1"/>
</dbReference>
<feature type="transmembrane region" description="Helical" evidence="10">
    <location>
        <begin position="181"/>
        <end position="200"/>
    </location>
</feature>
<dbReference type="InterPro" id="IPR005828">
    <property type="entry name" value="MFS_sugar_transport-like"/>
</dbReference>
<keyword evidence="3 8" id="KW-0813">Transport</keyword>
<comment type="subcellular location">
    <subcellularLocation>
        <location evidence="1">Membrane</location>
        <topology evidence="1">Multi-pass membrane protein</topology>
    </subcellularLocation>
</comment>
<dbReference type="NCBIfam" id="TIGR00879">
    <property type="entry name" value="SP"/>
    <property type="match status" value="1"/>
</dbReference>
<dbReference type="AlphaFoldDB" id="A0A1D2VG04"/>
<keyword evidence="4 10" id="KW-0812">Transmembrane</keyword>
<dbReference type="EMBL" id="KV454481">
    <property type="protein sequence ID" value="ODV60608.1"/>
    <property type="molecule type" value="Genomic_DNA"/>
</dbReference>